<feature type="non-terminal residue" evidence="1">
    <location>
        <position position="1"/>
    </location>
</feature>
<evidence type="ECO:0000313" key="1">
    <source>
        <dbReference type="EMBL" id="CAG8799728.1"/>
    </source>
</evidence>
<comment type="caution">
    <text evidence="1">The sequence shown here is derived from an EMBL/GenBank/DDBJ whole genome shotgun (WGS) entry which is preliminary data.</text>
</comment>
<name>A0ACA9RM89_9GLOM</name>
<reference evidence="1" key="1">
    <citation type="submission" date="2021-06" db="EMBL/GenBank/DDBJ databases">
        <authorList>
            <person name="Kallberg Y."/>
            <person name="Tangrot J."/>
            <person name="Rosling A."/>
        </authorList>
    </citation>
    <scope>NUCLEOTIDE SEQUENCE</scope>
    <source>
        <strain evidence="1">MA461A</strain>
    </source>
</reference>
<feature type="non-terminal residue" evidence="1">
    <location>
        <position position="70"/>
    </location>
</feature>
<keyword evidence="2" id="KW-1185">Reference proteome</keyword>
<evidence type="ECO:0000313" key="2">
    <source>
        <dbReference type="Proteomes" id="UP000789920"/>
    </source>
</evidence>
<dbReference type="Proteomes" id="UP000789920">
    <property type="component" value="Unassembled WGS sequence"/>
</dbReference>
<proteinExistence type="predicted"/>
<dbReference type="EMBL" id="CAJVQC010059364">
    <property type="protein sequence ID" value="CAG8799728.1"/>
    <property type="molecule type" value="Genomic_DNA"/>
</dbReference>
<accession>A0ACA9RM89</accession>
<sequence length="70" mass="7434">VVPQSMVPNDARASKSLSSSSSTNSPNIITVNGGLTGQSMNAPEREKVTFGLKRKAEAETEKPSKKSKDE</sequence>
<organism evidence="1 2">
    <name type="scientific">Racocetra persica</name>
    <dbReference type="NCBI Taxonomy" id="160502"/>
    <lineage>
        <taxon>Eukaryota</taxon>
        <taxon>Fungi</taxon>
        <taxon>Fungi incertae sedis</taxon>
        <taxon>Mucoromycota</taxon>
        <taxon>Glomeromycotina</taxon>
        <taxon>Glomeromycetes</taxon>
        <taxon>Diversisporales</taxon>
        <taxon>Gigasporaceae</taxon>
        <taxon>Racocetra</taxon>
    </lineage>
</organism>
<protein>
    <submittedName>
        <fullName evidence="1">8357_t:CDS:1</fullName>
    </submittedName>
</protein>
<gene>
    <name evidence="1" type="ORF">RPERSI_LOCUS20781</name>
</gene>